<name>A0A0F9FFY8_9ZZZZ</name>
<proteinExistence type="predicted"/>
<sequence>MPDNPTDESAPSHEGTWPEHRCIDCDLPVPYSTEPCPKCAQYVCDKHFDPTEGMCLACPKRAREQEDLKQPVTYELLARKIAESENRVRYDQMMKRRAFEERVQLQYRKELDQIRTQIADLFVNQEVTL</sequence>
<organism evidence="1">
    <name type="scientific">marine sediment metagenome</name>
    <dbReference type="NCBI Taxonomy" id="412755"/>
    <lineage>
        <taxon>unclassified sequences</taxon>
        <taxon>metagenomes</taxon>
        <taxon>ecological metagenomes</taxon>
    </lineage>
</organism>
<reference evidence="1" key="1">
    <citation type="journal article" date="2015" name="Nature">
        <title>Complex archaea that bridge the gap between prokaryotes and eukaryotes.</title>
        <authorList>
            <person name="Spang A."/>
            <person name="Saw J.H."/>
            <person name="Jorgensen S.L."/>
            <person name="Zaremba-Niedzwiedzka K."/>
            <person name="Martijn J."/>
            <person name="Lind A.E."/>
            <person name="van Eijk R."/>
            <person name="Schleper C."/>
            <person name="Guy L."/>
            <person name="Ettema T.J."/>
        </authorList>
    </citation>
    <scope>NUCLEOTIDE SEQUENCE</scope>
</reference>
<comment type="caution">
    <text evidence="1">The sequence shown here is derived from an EMBL/GenBank/DDBJ whole genome shotgun (WGS) entry which is preliminary data.</text>
</comment>
<accession>A0A0F9FFY8</accession>
<evidence type="ECO:0000313" key="1">
    <source>
        <dbReference type="EMBL" id="KKL56175.1"/>
    </source>
</evidence>
<gene>
    <name evidence="1" type="ORF">LCGC14_2248050</name>
</gene>
<dbReference type="EMBL" id="LAZR01030584">
    <property type="protein sequence ID" value="KKL56175.1"/>
    <property type="molecule type" value="Genomic_DNA"/>
</dbReference>
<dbReference type="AlphaFoldDB" id="A0A0F9FFY8"/>
<protein>
    <submittedName>
        <fullName evidence="1">Uncharacterized protein</fullName>
    </submittedName>
</protein>